<organism evidence="2 3">
    <name type="scientific">Corallococcus carmarthensis</name>
    <dbReference type="NCBI Taxonomy" id="2316728"/>
    <lineage>
        <taxon>Bacteria</taxon>
        <taxon>Pseudomonadati</taxon>
        <taxon>Myxococcota</taxon>
        <taxon>Myxococcia</taxon>
        <taxon>Myxococcales</taxon>
        <taxon>Cystobacterineae</taxon>
        <taxon>Myxococcaceae</taxon>
        <taxon>Corallococcus</taxon>
    </lineage>
</organism>
<feature type="transmembrane region" description="Helical" evidence="1">
    <location>
        <begin position="50"/>
        <end position="71"/>
    </location>
</feature>
<comment type="caution">
    <text evidence="2">The sequence shown here is derived from an EMBL/GenBank/DDBJ whole genome shotgun (WGS) entry which is preliminary data.</text>
</comment>
<dbReference type="AlphaFoldDB" id="A0A3A8KZM3"/>
<dbReference type="OrthoDB" id="5523508at2"/>
<feature type="transmembrane region" description="Helical" evidence="1">
    <location>
        <begin position="139"/>
        <end position="156"/>
    </location>
</feature>
<protein>
    <submittedName>
        <fullName evidence="2">Uncharacterized protein</fullName>
    </submittedName>
</protein>
<keyword evidence="1" id="KW-0472">Membrane</keyword>
<keyword evidence="3" id="KW-1185">Reference proteome</keyword>
<feature type="transmembrane region" description="Helical" evidence="1">
    <location>
        <begin position="80"/>
        <end position="102"/>
    </location>
</feature>
<evidence type="ECO:0000313" key="2">
    <source>
        <dbReference type="EMBL" id="RKH07672.1"/>
    </source>
</evidence>
<dbReference type="RefSeq" id="WP_120600587.1">
    <property type="nucleotide sequence ID" value="NZ_RAWE01000002.1"/>
</dbReference>
<accession>A0A3A8KZM3</accession>
<keyword evidence="1" id="KW-1133">Transmembrane helix</keyword>
<evidence type="ECO:0000256" key="1">
    <source>
        <dbReference type="SAM" id="Phobius"/>
    </source>
</evidence>
<name>A0A3A8KZM3_9BACT</name>
<sequence>MNAVLPVLLALLAITDASFCGFRVAAGRDARIFKADVYRAAIRRGMLRGVFTTSVVGCGIAGACLFAPGLFAQLLVCAQAILWVLLPYATLTLVGMGVWAAAEADARTLASVVVLGPFTLIRPWVIAAAAVVGAWKAPGFTAALVTVAACGVQLALEPWLNAGMRPRIPGGGSGETVKQEYTRVS</sequence>
<keyword evidence="1" id="KW-0812">Transmembrane</keyword>
<gene>
    <name evidence="2" type="ORF">D7X32_00945</name>
</gene>
<dbReference type="EMBL" id="RAWE01000002">
    <property type="protein sequence ID" value="RKH07672.1"/>
    <property type="molecule type" value="Genomic_DNA"/>
</dbReference>
<proteinExistence type="predicted"/>
<dbReference type="Proteomes" id="UP000268313">
    <property type="component" value="Unassembled WGS sequence"/>
</dbReference>
<reference evidence="3" key="1">
    <citation type="submission" date="2018-09" db="EMBL/GenBank/DDBJ databases">
        <authorList>
            <person name="Livingstone P.G."/>
            <person name="Whitworth D.E."/>
        </authorList>
    </citation>
    <scope>NUCLEOTIDE SEQUENCE [LARGE SCALE GENOMIC DNA]</scope>
    <source>
        <strain evidence="3">CA043D</strain>
    </source>
</reference>
<evidence type="ECO:0000313" key="3">
    <source>
        <dbReference type="Proteomes" id="UP000268313"/>
    </source>
</evidence>
<feature type="transmembrane region" description="Helical" evidence="1">
    <location>
        <begin position="108"/>
        <end position="132"/>
    </location>
</feature>